<dbReference type="OrthoDB" id="8453373at2"/>
<dbReference type="Pfam" id="PF13508">
    <property type="entry name" value="Acetyltransf_7"/>
    <property type="match status" value="1"/>
</dbReference>
<dbReference type="EMBL" id="CP017075">
    <property type="protein sequence ID" value="AOR76428.1"/>
    <property type="molecule type" value="Genomic_DNA"/>
</dbReference>
<gene>
    <name evidence="2" type="ORF">BES08_06430</name>
</gene>
<dbReference type="KEGG" id="nre:BES08_06430"/>
<accession>A0A1D8A2S6</accession>
<dbReference type="InterPro" id="IPR041496">
    <property type="entry name" value="YitH/HolE_GNAT"/>
</dbReference>
<sequence length="285" mass="30836">MATRVKKSIQIRALTPDDLPLAHGLSREQQWPHRERDWARMLEMGDGIIATSDDGVVGTTMWWPQGDDHATIGMVIVSGAAQGMGVGRQLMEAAIERLGDRSLILNATNEGLNLYRSLGFEAFGSIYQHQGAAFSVPIPELIPNERVAPLKVGEWPDIVKLDREATGIDRAHIISYLCEYAHGVVLNRDGEQAGYAFFRRFGRGYSIGPVVAPDIGGAKALISHWLGSNAGMFCRLDIPDDSGLAGWLDDLGLPCVGRVTRMCRGTPPKSGTASSPFAIISQALG</sequence>
<organism evidence="2 3">
    <name type="scientific">Novosphingobium resinovorum</name>
    <dbReference type="NCBI Taxonomy" id="158500"/>
    <lineage>
        <taxon>Bacteria</taxon>
        <taxon>Pseudomonadati</taxon>
        <taxon>Pseudomonadota</taxon>
        <taxon>Alphaproteobacteria</taxon>
        <taxon>Sphingomonadales</taxon>
        <taxon>Sphingomonadaceae</taxon>
        <taxon>Novosphingobium</taxon>
    </lineage>
</organism>
<dbReference type="Gene3D" id="3.40.630.90">
    <property type="match status" value="1"/>
</dbReference>
<keyword evidence="2" id="KW-0808">Transferase</keyword>
<dbReference type="GO" id="GO:0016747">
    <property type="term" value="F:acyltransferase activity, transferring groups other than amino-acyl groups"/>
    <property type="evidence" value="ECO:0007669"/>
    <property type="project" value="InterPro"/>
</dbReference>
<dbReference type="PROSITE" id="PS51186">
    <property type="entry name" value="GNAT"/>
    <property type="match status" value="1"/>
</dbReference>
<name>A0A1D8A2S6_9SPHN</name>
<proteinExistence type="predicted"/>
<evidence type="ECO:0000313" key="2">
    <source>
        <dbReference type="EMBL" id="AOR76428.1"/>
    </source>
</evidence>
<dbReference type="InterPro" id="IPR052729">
    <property type="entry name" value="Acyl/Acetyltrans_Enzymes"/>
</dbReference>
<keyword evidence="3" id="KW-1185">Reference proteome</keyword>
<dbReference type="PANTHER" id="PTHR47237:SF2">
    <property type="entry name" value="BLL4206 PROTEIN"/>
    <property type="match status" value="1"/>
</dbReference>
<evidence type="ECO:0000313" key="3">
    <source>
        <dbReference type="Proteomes" id="UP000094626"/>
    </source>
</evidence>
<reference evidence="3" key="1">
    <citation type="journal article" date="2017" name="J. Biotechnol.">
        <title>Complete genome sequence of Novosphingobium resinovorum SA1, a versatile xenobiotic-degrading bacterium capable of utilizing sulfanilic acid.</title>
        <authorList>
            <person name="Hegedus B."/>
            <person name="Kos P.B."/>
            <person name="Balint B."/>
            <person name="Maroti G."/>
            <person name="Gan H.M."/>
            <person name="Perei K."/>
            <person name="Rakhely G."/>
        </authorList>
    </citation>
    <scope>NUCLEOTIDE SEQUENCE [LARGE SCALE GENOMIC DNA]</scope>
    <source>
        <strain evidence="3">SA1</strain>
    </source>
</reference>
<dbReference type="Gene3D" id="3.40.630.30">
    <property type="match status" value="1"/>
</dbReference>
<dbReference type="RefSeq" id="WP_069707883.1">
    <property type="nucleotide sequence ID" value="NZ_CP017075.1"/>
</dbReference>
<feature type="domain" description="N-acetyltransferase" evidence="1">
    <location>
        <begin position="9"/>
        <end position="145"/>
    </location>
</feature>
<dbReference type="Proteomes" id="UP000094626">
    <property type="component" value="Chromosome"/>
</dbReference>
<evidence type="ECO:0000259" key="1">
    <source>
        <dbReference type="PROSITE" id="PS51186"/>
    </source>
</evidence>
<dbReference type="CDD" id="cd04301">
    <property type="entry name" value="NAT_SF"/>
    <property type="match status" value="1"/>
</dbReference>
<dbReference type="Pfam" id="PF18014">
    <property type="entry name" value="Acetyltransf_18"/>
    <property type="match status" value="1"/>
</dbReference>
<protein>
    <submittedName>
        <fullName evidence="2">GNAT family N-acetyltransferase</fullName>
    </submittedName>
</protein>
<dbReference type="InterPro" id="IPR016181">
    <property type="entry name" value="Acyl_CoA_acyltransferase"/>
</dbReference>
<dbReference type="SUPFAM" id="SSF55729">
    <property type="entry name" value="Acyl-CoA N-acyltransferases (Nat)"/>
    <property type="match status" value="1"/>
</dbReference>
<dbReference type="AlphaFoldDB" id="A0A1D8A2S6"/>
<dbReference type="InterPro" id="IPR000182">
    <property type="entry name" value="GNAT_dom"/>
</dbReference>
<dbReference type="PANTHER" id="PTHR47237">
    <property type="entry name" value="SLL0310 PROTEIN"/>
    <property type="match status" value="1"/>
</dbReference>